<reference evidence="2 3" key="1">
    <citation type="submission" date="2019-01" db="EMBL/GenBank/DDBJ databases">
        <title>Sequencing of cultivated peanut Arachis hypogaea provides insights into genome evolution and oil improvement.</title>
        <authorList>
            <person name="Chen X."/>
        </authorList>
    </citation>
    <scope>NUCLEOTIDE SEQUENCE [LARGE SCALE GENOMIC DNA]</scope>
    <source>
        <strain evidence="3">cv. Fuhuasheng</strain>
        <tissue evidence="2">Leaves</tissue>
    </source>
</reference>
<name>A0A444Z3Y2_ARAHY</name>
<protein>
    <submittedName>
        <fullName evidence="2">Uncharacterized protein</fullName>
    </submittedName>
</protein>
<dbReference type="Proteomes" id="UP000289738">
    <property type="component" value="Chromosome B05"/>
</dbReference>
<feature type="compositionally biased region" description="Basic residues" evidence="1">
    <location>
        <begin position="278"/>
        <end position="296"/>
    </location>
</feature>
<feature type="region of interest" description="Disordered" evidence="1">
    <location>
        <begin position="233"/>
        <end position="313"/>
    </location>
</feature>
<organism evidence="2 3">
    <name type="scientific">Arachis hypogaea</name>
    <name type="common">Peanut</name>
    <dbReference type="NCBI Taxonomy" id="3818"/>
    <lineage>
        <taxon>Eukaryota</taxon>
        <taxon>Viridiplantae</taxon>
        <taxon>Streptophyta</taxon>
        <taxon>Embryophyta</taxon>
        <taxon>Tracheophyta</taxon>
        <taxon>Spermatophyta</taxon>
        <taxon>Magnoliopsida</taxon>
        <taxon>eudicotyledons</taxon>
        <taxon>Gunneridae</taxon>
        <taxon>Pentapetalae</taxon>
        <taxon>rosids</taxon>
        <taxon>fabids</taxon>
        <taxon>Fabales</taxon>
        <taxon>Fabaceae</taxon>
        <taxon>Papilionoideae</taxon>
        <taxon>50 kb inversion clade</taxon>
        <taxon>dalbergioids sensu lato</taxon>
        <taxon>Dalbergieae</taxon>
        <taxon>Pterocarpus clade</taxon>
        <taxon>Arachis</taxon>
    </lineage>
</organism>
<dbReference type="AlphaFoldDB" id="A0A444Z3Y2"/>
<comment type="caution">
    <text evidence="2">The sequence shown here is derived from an EMBL/GenBank/DDBJ whole genome shotgun (WGS) entry which is preliminary data.</text>
</comment>
<proteinExistence type="predicted"/>
<sequence length="313" mass="36046">MHIPPMNVPHKLLKELANSFKLGKNTLKTSYGSFKVKPKIIGAALSLNASGDLFPDKVSYKNLSEENKLIFRRFQGNTLKKLTDDMMSTDGVLVANYNKQSISRAAPIFEMKKITEGNWGAHVLNFIIKGKTNYHLKKKKSIDGFLYTLMIIYFHLAKNKDKKGEENPGLPWVSNWNREQLIARMRAEIDGHMVSEQNTFSNLGVFYLCRCCKLTFLLFHGIVKMAETKKKLKEMKKKEKKEEKKKKKKPSSLSKSDPSETEVDFSFESESQEDSKEPRRKQPKRTAKKIESRKRKQILEDSNSQSKSESNDE</sequence>
<dbReference type="EMBL" id="SDMP01000015">
    <property type="protein sequence ID" value="RYR08917.1"/>
    <property type="molecule type" value="Genomic_DNA"/>
</dbReference>
<evidence type="ECO:0000313" key="3">
    <source>
        <dbReference type="Proteomes" id="UP000289738"/>
    </source>
</evidence>
<keyword evidence="3" id="KW-1185">Reference proteome</keyword>
<feature type="compositionally biased region" description="Polar residues" evidence="1">
    <location>
        <begin position="300"/>
        <end position="313"/>
    </location>
</feature>
<evidence type="ECO:0000256" key="1">
    <source>
        <dbReference type="SAM" id="MobiDB-lite"/>
    </source>
</evidence>
<feature type="compositionally biased region" description="Acidic residues" evidence="1">
    <location>
        <begin position="259"/>
        <end position="272"/>
    </location>
</feature>
<evidence type="ECO:0000313" key="2">
    <source>
        <dbReference type="EMBL" id="RYR08917.1"/>
    </source>
</evidence>
<accession>A0A444Z3Y2</accession>
<gene>
    <name evidence="2" type="ORF">Ahy_B05g076797</name>
</gene>